<evidence type="ECO:0000256" key="3">
    <source>
        <dbReference type="ARBA" id="ARBA00022471"/>
    </source>
</evidence>
<comment type="caution">
    <text evidence="7">The sequence shown here is derived from an EMBL/GenBank/DDBJ whole genome shotgun (WGS) entry which is preliminary data.</text>
</comment>
<comment type="subcellular location">
    <subcellularLocation>
        <location evidence="1 6">Secreted</location>
    </subcellularLocation>
</comment>
<evidence type="ECO:0000256" key="1">
    <source>
        <dbReference type="ARBA" id="ARBA00004613"/>
    </source>
</evidence>
<evidence type="ECO:0000256" key="5">
    <source>
        <dbReference type="ARBA" id="ARBA00022729"/>
    </source>
</evidence>
<evidence type="ECO:0000313" key="7">
    <source>
        <dbReference type="EMBL" id="KAF5183533.1"/>
    </source>
</evidence>
<dbReference type="PANTHER" id="PTHR31232:SF155">
    <property type="entry name" value="PLANT SELF-INCOMPATIBILITY PROTEIN S1 FAMILY"/>
    <property type="match status" value="1"/>
</dbReference>
<evidence type="ECO:0000256" key="2">
    <source>
        <dbReference type="ARBA" id="ARBA00005581"/>
    </source>
</evidence>
<keyword evidence="5 6" id="KW-0732">Signal</keyword>
<name>A0A7J6VF79_THATH</name>
<feature type="signal peptide" evidence="6">
    <location>
        <begin position="1"/>
        <end position="28"/>
    </location>
</feature>
<dbReference type="AlphaFoldDB" id="A0A7J6VF79"/>
<protein>
    <recommendedName>
        <fullName evidence="6">S-protein homolog</fullName>
    </recommendedName>
</protein>
<dbReference type="GO" id="GO:0060320">
    <property type="term" value="P:rejection of self pollen"/>
    <property type="evidence" value="ECO:0007669"/>
    <property type="project" value="UniProtKB-KW"/>
</dbReference>
<dbReference type="GO" id="GO:0005576">
    <property type="term" value="C:extracellular region"/>
    <property type="evidence" value="ECO:0007669"/>
    <property type="project" value="UniProtKB-SubCell"/>
</dbReference>
<comment type="similarity">
    <text evidence="2 6">Belongs to the plant self-incompatibility (S1) protein family.</text>
</comment>
<sequence>MATAKNVSFGFILLVLVTFLCCSITVFAKVHVAVINGLGPGNALYLHCRDKNTDLGEQTVHYNQNFEWSFNENVFDTTLYWCRIWWYDHHKIVSINNEIYNGGKDADAFHGSCGDYKDRCIRKAQWDGIYYLMANGSFEKVYDWIR</sequence>
<reference evidence="7 8" key="1">
    <citation type="submission" date="2020-06" db="EMBL/GenBank/DDBJ databases">
        <title>Transcriptomic and genomic resources for Thalictrum thalictroides and T. hernandezii: Facilitating candidate gene discovery in an emerging model plant lineage.</title>
        <authorList>
            <person name="Arias T."/>
            <person name="Riano-Pachon D.M."/>
            <person name="Di Stilio V.S."/>
        </authorList>
    </citation>
    <scope>NUCLEOTIDE SEQUENCE [LARGE SCALE GENOMIC DNA]</scope>
    <source>
        <strain evidence="8">cv. WT478/WT964</strain>
        <tissue evidence="7">Leaves</tissue>
    </source>
</reference>
<keyword evidence="4 6" id="KW-0964">Secreted</keyword>
<dbReference type="EMBL" id="JABWDY010033290">
    <property type="protein sequence ID" value="KAF5183533.1"/>
    <property type="molecule type" value="Genomic_DNA"/>
</dbReference>
<dbReference type="Proteomes" id="UP000554482">
    <property type="component" value="Unassembled WGS sequence"/>
</dbReference>
<proteinExistence type="inferred from homology"/>
<evidence type="ECO:0000313" key="8">
    <source>
        <dbReference type="Proteomes" id="UP000554482"/>
    </source>
</evidence>
<keyword evidence="8" id="KW-1185">Reference proteome</keyword>
<dbReference type="PANTHER" id="PTHR31232">
    <property type="match status" value="1"/>
</dbReference>
<dbReference type="InterPro" id="IPR010264">
    <property type="entry name" value="Self-incomp_S1"/>
</dbReference>
<accession>A0A7J6VF79</accession>
<dbReference type="OrthoDB" id="1842729at2759"/>
<dbReference type="Pfam" id="PF05938">
    <property type="entry name" value="Self-incomp_S1"/>
    <property type="match status" value="1"/>
</dbReference>
<gene>
    <name evidence="7" type="ORF">FRX31_026879</name>
</gene>
<evidence type="ECO:0000256" key="6">
    <source>
        <dbReference type="RuleBase" id="RU367044"/>
    </source>
</evidence>
<keyword evidence="3 6" id="KW-0713">Self-incompatibility</keyword>
<organism evidence="7 8">
    <name type="scientific">Thalictrum thalictroides</name>
    <name type="common">Rue-anemone</name>
    <name type="synonym">Anemone thalictroides</name>
    <dbReference type="NCBI Taxonomy" id="46969"/>
    <lineage>
        <taxon>Eukaryota</taxon>
        <taxon>Viridiplantae</taxon>
        <taxon>Streptophyta</taxon>
        <taxon>Embryophyta</taxon>
        <taxon>Tracheophyta</taxon>
        <taxon>Spermatophyta</taxon>
        <taxon>Magnoliopsida</taxon>
        <taxon>Ranunculales</taxon>
        <taxon>Ranunculaceae</taxon>
        <taxon>Thalictroideae</taxon>
        <taxon>Thalictrum</taxon>
    </lineage>
</organism>
<feature type="chain" id="PRO_5029936628" description="S-protein homolog" evidence="6">
    <location>
        <begin position="29"/>
        <end position="146"/>
    </location>
</feature>
<evidence type="ECO:0000256" key="4">
    <source>
        <dbReference type="ARBA" id="ARBA00022525"/>
    </source>
</evidence>